<dbReference type="InterPro" id="IPR041796">
    <property type="entry name" value="Mre11_N"/>
</dbReference>
<evidence type="ECO:0000256" key="10">
    <source>
        <dbReference type="RuleBase" id="RU363069"/>
    </source>
</evidence>
<dbReference type="EMBL" id="LUGM01000002">
    <property type="protein sequence ID" value="KYH14587.1"/>
    <property type="molecule type" value="Genomic_DNA"/>
</dbReference>
<dbReference type="PANTHER" id="PTHR30337:SF0">
    <property type="entry name" value="NUCLEASE SBCCD SUBUNIT D"/>
    <property type="match status" value="1"/>
</dbReference>
<dbReference type="InterPro" id="IPR053381">
    <property type="entry name" value="SbcCD_nuclease"/>
</dbReference>
<evidence type="ECO:0000256" key="9">
    <source>
        <dbReference type="ARBA" id="ARBA00023172"/>
    </source>
</evidence>
<evidence type="ECO:0000313" key="14">
    <source>
        <dbReference type="Proteomes" id="UP000075418"/>
    </source>
</evidence>
<evidence type="ECO:0000256" key="7">
    <source>
        <dbReference type="ARBA" id="ARBA00022801"/>
    </source>
</evidence>
<evidence type="ECO:0000256" key="5">
    <source>
        <dbReference type="ARBA" id="ARBA00022722"/>
    </source>
</evidence>
<accession>A0A151A5H9</accession>
<keyword evidence="7 10" id="KW-0378">Hydrolase</keyword>
<dbReference type="RefSeq" id="WP_061854758.1">
    <property type="nucleotide sequence ID" value="NZ_LUGM01000002.1"/>
</dbReference>
<dbReference type="CDD" id="cd00840">
    <property type="entry name" value="MPP_Mre11_N"/>
    <property type="match status" value="1"/>
</dbReference>
<evidence type="ECO:0000259" key="11">
    <source>
        <dbReference type="Pfam" id="PF00149"/>
    </source>
</evidence>
<dbReference type="GO" id="GO:0006260">
    <property type="term" value="P:DNA replication"/>
    <property type="evidence" value="ECO:0007669"/>
    <property type="project" value="UniProtKB-KW"/>
</dbReference>
<dbReference type="PANTHER" id="PTHR30337">
    <property type="entry name" value="COMPONENT OF ATP-DEPENDENT DSDNA EXONUCLEASE"/>
    <property type="match status" value="1"/>
</dbReference>
<evidence type="ECO:0000256" key="2">
    <source>
        <dbReference type="ARBA" id="ARBA00011322"/>
    </source>
</evidence>
<proteinExistence type="inferred from homology"/>
<dbReference type="InterPro" id="IPR050535">
    <property type="entry name" value="DNA_Repair-Maintenance_Comp"/>
</dbReference>
<gene>
    <name evidence="10" type="primary">sbcD</name>
    <name evidence="13" type="ORF">A0131_07340</name>
</gene>
<comment type="similarity">
    <text evidence="1 10">Belongs to the SbcD family.</text>
</comment>
<comment type="function">
    <text evidence="10">SbcCD cleaves DNA hairpin structures. These structures can inhibit DNA replication and are intermediates in certain DNA recombination reactions. The complex acts as a 3'-&gt;5' double strand exonuclease that can open hairpins. It also has a 5' single-strand endonuclease activity.</text>
</comment>
<dbReference type="NCBIfam" id="TIGR00619">
    <property type="entry name" value="sbcd"/>
    <property type="match status" value="1"/>
</dbReference>
<dbReference type="GO" id="GO:0004519">
    <property type="term" value="F:endonuclease activity"/>
    <property type="evidence" value="ECO:0007669"/>
    <property type="project" value="UniProtKB-KW"/>
</dbReference>
<feature type="domain" description="Nuclease SbcCD subunit D C-terminal" evidence="12">
    <location>
        <begin position="262"/>
        <end position="349"/>
    </location>
</feature>
<comment type="subunit">
    <text evidence="2 10">Heterodimer of SbcC and SbcD.</text>
</comment>
<evidence type="ECO:0000259" key="12">
    <source>
        <dbReference type="Pfam" id="PF12320"/>
    </source>
</evidence>
<keyword evidence="5 10" id="KW-0540">Nuclease</keyword>
<evidence type="ECO:0000256" key="3">
    <source>
        <dbReference type="ARBA" id="ARBA00013365"/>
    </source>
</evidence>
<dbReference type="GO" id="GO:0008408">
    <property type="term" value="F:3'-5' exonuclease activity"/>
    <property type="evidence" value="ECO:0007669"/>
    <property type="project" value="InterPro"/>
</dbReference>
<dbReference type="InterPro" id="IPR004593">
    <property type="entry name" value="SbcD"/>
</dbReference>
<keyword evidence="8 10" id="KW-0269">Exonuclease</keyword>
<dbReference type="InterPro" id="IPR004843">
    <property type="entry name" value="Calcineurin-like_PHP"/>
</dbReference>
<dbReference type="Pfam" id="PF12320">
    <property type="entry name" value="SbcD_C"/>
    <property type="match status" value="1"/>
</dbReference>
<dbReference type="InterPro" id="IPR026843">
    <property type="entry name" value="SbcD_C"/>
</dbReference>
<dbReference type="Proteomes" id="UP000075418">
    <property type="component" value="Unassembled WGS sequence"/>
</dbReference>
<dbReference type="InterPro" id="IPR029052">
    <property type="entry name" value="Metallo-depent_PP-like"/>
</dbReference>
<organism evidence="13 14">
    <name type="scientific">Staphylococcus kloosii</name>
    <dbReference type="NCBI Taxonomy" id="29384"/>
    <lineage>
        <taxon>Bacteria</taxon>
        <taxon>Bacillati</taxon>
        <taxon>Bacillota</taxon>
        <taxon>Bacilli</taxon>
        <taxon>Bacillales</taxon>
        <taxon>Staphylococcaceae</taxon>
        <taxon>Staphylococcus</taxon>
    </lineage>
</organism>
<dbReference type="Pfam" id="PF00149">
    <property type="entry name" value="Metallophos"/>
    <property type="match status" value="1"/>
</dbReference>
<feature type="domain" description="Calcineurin-like phosphoesterase" evidence="11">
    <location>
        <begin position="1"/>
        <end position="214"/>
    </location>
</feature>
<protein>
    <recommendedName>
        <fullName evidence="3 10">Nuclease SbcCD subunit D</fullName>
    </recommendedName>
</protein>
<dbReference type="NCBIfam" id="NF041753">
    <property type="entry name" value="sbcd_Staph"/>
    <property type="match status" value="1"/>
</dbReference>
<dbReference type="SUPFAM" id="SSF56300">
    <property type="entry name" value="Metallo-dependent phosphatases"/>
    <property type="match status" value="1"/>
</dbReference>
<keyword evidence="6 10" id="KW-0255">Endonuclease</keyword>
<keyword evidence="4 10" id="KW-0235">DNA replication</keyword>
<comment type="caution">
    <text evidence="13">The sequence shown here is derived from an EMBL/GenBank/DDBJ whole genome shotgun (WGS) entry which is preliminary data.</text>
</comment>
<evidence type="ECO:0000256" key="6">
    <source>
        <dbReference type="ARBA" id="ARBA00022759"/>
    </source>
</evidence>
<evidence type="ECO:0000256" key="4">
    <source>
        <dbReference type="ARBA" id="ARBA00022705"/>
    </source>
</evidence>
<reference evidence="13 14" key="1">
    <citation type="submission" date="2016-02" db="EMBL/GenBank/DDBJ databases">
        <title>Draft genome sequence of hydrocarbon degrading Staphylococcus saprophyticus Strain CNV2, isolated from crude-oil contaminated soil from Noonmati Oil Refinery, Guwahati, Assam, India.</title>
        <authorList>
            <person name="Mukherjee A."/>
            <person name="Chettri B."/>
            <person name="Langpoklakpam J."/>
            <person name="Singh A.K."/>
            <person name="Chattopadhyay D.J."/>
        </authorList>
    </citation>
    <scope>NUCLEOTIDE SEQUENCE [LARGE SCALE GENOMIC DNA]</scope>
    <source>
        <strain evidence="13 14">CNV2</strain>
    </source>
</reference>
<keyword evidence="9 10" id="KW-0233">DNA recombination</keyword>
<dbReference type="AlphaFoldDB" id="A0A151A5H9"/>
<dbReference type="Gene3D" id="3.60.21.10">
    <property type="match status" value="1"/>
</dbReference>
<evidence type="ECO:0000313" key="13">
    <source>
        <dbReference type="EMBL" id="KYH14587.1"/>
    </source>
</evidence>
<sequence>MKIIHTADWHLGRMLNGNSLLKDQAYILEQFITAMKQEQPDVIVIAGDVYDTSYPSKEAIQLLERTIDELNLSLNIPLIITSGNHDGKERLNYGARWFEKSNVYIRTQLDYMSSPITINNINFYTLPFATISEVQHFFQHETVETHQQATDLCLAHMSKEMDKNAINMLIGHMTVQGGKRSDSERPLTIGTVESVDRASFKDFNHVMLGHLHHPFSIDSEYISYSGSLLQYSFSEVSQPKGYRSVIVENDHIKNTFIPLEPLRVLEVVEGNYEDAIQEKINIKNKENYLHFKLKNMSHVTDPMMHLKQIYPNTLALTNMSFDFEHTYLERREAIEQLDDNTIINNFYEDITSTELTTTQKNKITAILNKLSEGGNK</sequence>
<dbReference type="GO" id="GO:0006310">
    <property type="term" value="P:DNA recombination"/>
    <property type="evidence" value="ECO:0007669"/>
    <property type="project" value="UniProtKB-KW"/>
</dbReference>
<name>A0A151A5H9_9STAP</name>
<evidence type="ECO:0000256" key="8">
    <source>
        <dbReference type="ARBA" id="ARBA00022839"/>
    </source>
</evidence>
<evidence type="ECO:0000256" key="1">
    <source>
        <dbReference type="ARBA" id="ARBA00010555"/>
    </source>
</evidence>